<dbReference type="EMBL" id="JABANM010016217">
    <property type="protein sequence ID" value="KAF4729816.1"/>
    <property type="molecule type" value="Genomic_DNA"/>
</dbReference>
<evidence type="ECO:0000313" key="3">
    <source>
        <dbReference type="Proteomes" id="UP000574390"/>
    </source>
</evidence>
<keyword evidence="1" id="KW-0812">Transmembrane</keyword>
<evidence type="ECO:0000313" key="2">
    <source>
        <dbReference type="EMBL" id="KAF4729816.1"/>
    </source>
</evidence>
<proteinExistence type="predicted"/>
<sequence length="131" mass="15173">VLEIVPVLCLDALYFNTSITKFQLIVAILGIVVVLFCRHALWKIFTRRYLLKLTQELKFHQPSALREPQKRALLDFLYKMSVDDYQLLLLETSIHHGNNVREILRAAARAKLTHHVWDPRPSATAAWKLAV</sequence>
<keyword evidence="1" id="KW-1133">Transmembrane helix</keyword>
<organism evidence="2 3">
    <name type="scientific">Perkinsus olseni</name>
    <name type="common">Perkinsus atlanticus</name>
    <dbReference type="NCBI Taxonomy" id="32597"/>
    <lineage>
        <taxon>Eukaryota</taxon>
        <taxon>Sar</taxon>
        <taxon>Alveolata</taxon>
        <taxon>Perkinsozoa</taxon>
        <taxon>Perkinsea</taxon>
        <taxon>Perkinsida</taxon>
        <taxon>Perkinsidae</taxon>
        <taxon>Perkinsus</taxon>
    </lineage>
</organism>
<dbReference type="AlphaFoldDB" id="A0A7J6SBP5"/>
<protein>
    <submittedName>
        <fullName evidence="2">Uncharacterized protein</fullName>
    </submittedName>
</protein>
<gene>
    <name evidence="2" type="ORF">FOZ62_017620</name>
</gene>
<evidence type="ECO:0000256" key="1">
    <source>
        <dbReference type="SAM" id="Phobius"/>
    </source>
</evidence>
<name>A0A7J6SBP5_PEROL</name>
<keyword evidence="1" id="KW-0472">Membrane</keyword>
<feature type="non-terminal residue" evidence="2">
    <location>
        <position position="1"/>
    </location>
</feature>
<dbReference type="Proteomes" id="UP000574390">
    <property type="component" value="Unassembled WGS sequence"/>
</dbReference>
<feature type="transmembrane region" description="Helical" evidence="1">
    <location>
        <begin position="22"/>
        <end position="41"/>
    </location>
</feature>
<reference evidence="2 3" key="1">
    <citation type="submission" date="2020-04" db="EMBL/GenBank/DDBJ databases">
        <title>Perkinsus olseni comparative genomics.</title>
        <authorList>
            <person name="Bogema D.R."/>
        </authorList>
    </citation>
    <scope>NUCLEOTIDE SEQUENCE [LARGE SCALE GENOMIC DNA]</scope>
    <source>
        <strain evidence="2">ATCC PRA-205</strain>
    </source>
</reference>
<accession>A0A7J6SBP5</accession>
<comment type="caution">
    <text evidence="2">The sequence shown here is derived from an EMBL/GenBank/DDBJ whole genome shotgun (WGS) entry which is preliminary data.</text>
</comment>